<dbReference type="Proteomes" id="UP001523369">
    <property type="component" value="Unassembled WGS sequence"/>
</dbReference>
<dbReference type="Pfam" id="PF00561">
    <property type="entry name" value="Abhydrolase_1"/>
    <property type="match status" value="1"/>
</dbReference>
<keyword evidence="2" id="KW-0378">Hydrolase</keyword>
<dbReference type="RefSeq" id="WP_253242765.1">
    <property type="nucleotide sequence ID" value="NZ_JAMYJR010000050.1"/>
</dbReference>
<reference evidence="2 3" key="1">
    <citation type="submission" date="2022-06" db="EMBL/GenBank/DDBJ databases">
        <title>New Species of the Genus Actinoplanes, ActinopZanes ferrugineus.</title>
        <authorList>
            <person name="Ding P."/>
        </authorList>
    </citation>
    <scope>NUCLEOTIDE SEQUENCE [LARGE SCALE GENOMIC DNA]</scope>
    <source>
        <strain evidence="2 3">TRM88003</strain>
    </source>
</reference>
<dbReference type="InterPro" id="IPR050266">
    <property type="entry name" value="AB_hydrolase_sf"/>
</dbReference>
<evidence type="ECO:0000313" key="3">
    <source>
        <dbReference type="Proteomes" id="UP001523369"/>
    </source>
</evidence>
<organism evidence="2 3">
    <name type="scientific">Paractinoplanes aksuensis</name>
    <dbReference type="NCBI Taxonomy" id="2939490"/>
    <lineage>
        <taxon>Bacteria</taxon>
        <taxon>Bacillati</taxon>
        <taxon>Actinomycetota</taxon>
        <taxon>Actinomycetes</taxon>
        <taxon>Micromonosporales</taxon>
        <taxon>Micromonosporaceae</taxon>
        <taxon>Paractinoplanes</taxon>
    </lineage>
</organism>
<feature type="domain" description="AB hydrolase-1" evidence="1">
    <location>
        <begin position="19"/>
        <end position="262"/>
    </location>
</feature>
<dbReference type="SUPFAM" id="SSF53474">
    <property type="entry name" value="alpha/beta-Hydrolases"/>
    <property type="match status" value="1"/>
</dbReference>
<dbReference type="Gene3D" id="3.40.50.1820">
    <property type="entry name" value="alpha/beta hydrolase"/>
    <property type="match status" value="1"/>
</dbReference>
<dbReference type="PANTHER" id="PTHR43798:SF33">
    <property type="entry name" value="HYDROLASE, PUTATIVE (AFU_ORTHOLOGUE AFUA_2G14860)-RELATED"/>
    <property type="match status" value="1"/>
</dbReference>
<dbReference type="GO" id="GO:0016787">
    <property type="term" value="F:hydrolase activity"/>
    <property type="evidence" value="ECO:0007669"/>
    <property type="project" value="UniProtKB-KW"/>
</dbReference>
<dbReference type="InterPro" id="IPR029058">
    <property type="entry name" value="AB_hydrolase_fold"/>
</dbReference>
<sequence length="273" mass="29887">MSFVFRGTRQAYHVAGRGPVMIAHSGGPGVEYSYLRSERLEQHFTMVYLEPVGTGGSGPLPAGATYVDTYVDFLQATVEHLGEQRVHVLGHSHGGFVAQRFALRYPERTAGLALYSTSPTTDAEFWAAEQAAAEAYVRRHSDIPEVADVMAALNGFGAATTADAKSAVLRAALPVYFADFWGRRAEFEPLRQAIRSWLTDFDDSTIDYRPDLPGITARTVIVTGRHDFICGPVWAEMLHAGIPDSRLTILENSGHFAQIEEPDAFLAAVTQLL</sequence>
<dbReference type="PANTHER" id="PTHR43798">
    <property type="entry name" value="MONOACYLGLYCEROL LIPASE"/>
    <property type="match status" value="1"/>
</dbReference>
<comment type="caution">
    <text evidence="2">The sequence shown here is derived from an EMBL/GenBank/DDBJ whole genome shotgun (WGS) entry which is preliminary data.</text>
</comment>
<accession>A0ABT1E0R7</accession>
<proteinExistence type="predicted"/>
<dbReference type="EMBL" id="JAMYJR010000050">
    <property type="protein sequence ID" value="MCO8276740.1"/>
    <property type="molecule type" value="Genomic_DNA"/>
</dbReference>
<dbReference type="InterPro" id="IPR000073">
    <property type="entry name" value="AB_hydrolase_1"/>
</dbReference>
<gene>
    <name evidence="2" type="ORF">M1L60_39785</name>
</gene>
<protein>
    <submittedName>
        <fullName evidence="2">Alpha/beta hydrolase</fullName>
    </submittedName>
</protein>
<name>A0ABT1E0R7_9ACTN</name>
<evidence type="ECO:0000259" key="1">
    <source>
        <dbReference type="Pfam" id="PF00561"/>
    </source>
</evidence>
<keyword evidence="3" id="KW-1185">Reference proteome</keyword>
<evidence type="ECO:0000313" key="2">
    <source>
        <dbReference type="EMBL" id="MCO8276740.1"/>
    </source>
</evidence>